<dbReference type="EMBL" id="JBIMSO010000127">
    <property type="protein sequence ID" value="MFH5211551.1"/>
    <property type="molecule type" value="Genomic_DNA"/>
</dbReference>
<evidence type="ECO:0000313" key="2">
    <source>
        <dbReference type="EMBL" id="MFH5232991.1"/>
    </source>
</evidence>
<dbReference type="Proteomes" id="UP001609175">
    <property type="component" value="Unassembled WGS sequence"/>
</dbReference>
<name>A0ABW7KH67_9NOCA</name>
<sequence>MRRARPPVAEPAPIVAVDEDINLSAGTIVSVTAYLDQSTRTALLTRASEGECEHSDVVVAAFDSVGSGLAALFKPTVGRSASGMPIRREVPQVKGGIETWFRFTTDQRDWLDEQRKSVGAKSRSHLLARLLAHYLQTN</sequence>
<dbReference type="Proteomes" id="UP001609219">
    <property type="component" value="Unassembled WGS sequence"/>
</dbReference>
<dbReference type="RefSeq" id="WP_395118129.1">
    <property type="nucleotide sequence ID" value="NZ_JBIMSN010000190.1"/>
</dbReference>
<evidence type="ECO:0008006" key="5">
    <source>
        <dbReference type="Google" id="ProtNLM"/>
    </source>
</evidence>
<accession>A0ABW7KH67</accession>
<evidence type="ECO:0000313" key="1">
    <source>
        <dbReference type="EMBL" id="MFH5211551.1"/>
    </source>
</evidence>
<keyword evidence="4" id="KW-1185">Reference proteome</keyword>
<evidence type="ECO:0000313" key="3">
    <source>
        <dbReference type="Proteomes" id="UP001609175"/>
    </source>
</evidence>
<gene>
    <name evidence="1" type="ORF">ACHIPZ_25600</name>
    <name evidence="2" type="ORF">ACHIRB_31155</name>
</gene>
<comment type="caution">
    <text evidence="2">The sequence shown here is derived from an EMBL/GenBank/DDBJ whole genome shotgun (WGS) entry which is preliminary data.</text>
</comment>
<organism evidence="2 4">
    <name type="scientific">Antrihabitans spumae</name>
    <dbReference type="NCBI Taxonomy" id="3373370"/>
    <lineage>
        <taxon>Bacteria</taxon>
        <taxon>Bacillati</taxon>
        <taxon>Actinomycetota</taxon>
        <taxon>Actinomycetes</taxon>
        <taxon>Mycobacteriales</taxon>
        <taxon>Nocardiaceae</taxon>
        <taxon>Antrihabitans</taxon>
    </lineage>
</organism>
<protein>
    <recommendedName>
        <fullName evidence="5">Ribbon-helix-helix protein CopG domain-containing protein</fullName>
    </recommendedName>
</protein>
<evidence type="ECO:0000313" key="4">
    <source>
        <dbReference type="Proteomes" id="UP001609219"/>
    </source>
</evidence>
<reference evidence="3 4" key="1">
    <citation type="submission" date="2024-10" db="EMBL/GenBank/DDBJ databases">
        <authorList>
            <person name="Riesco R."/>
        </authorList>
    </citation>
    <scope>NUCLEOTIDE SEQUENCE [LARGE SCALE GENOMIC DNA]</scope>
    <source>
        <strain evidence="1 3">NCIMB 15449</strain>
        <strain evidence="2 4">NCIMB 15450</strain>
    </source>
</reference>
<dbReference type="EMBL" id="JBIMSN010000190">
    <property type="protein sequence ID" value="MFH5232991.1"/>
    <property type="molecule type" value="Genomic_DNA"/>
</dbReference>
<proteinExistence type="predicted"/>